<keyword evidence="1" id="KW-0808">Transferase</keyword>
<organism evidence="7 8">
    <name type="scientific">Sporolactobacillus mangiferae</name>
    <dbReference type="NCBI Taxonomy" id="2940498"/>
    <lineage>
        <taxon>Bacteria</taxon>
        <taxon>Bacillati</taxon>
        <taxon>Bacillota</taxon>
        <taxon>Bacilli</taxon>
        <taxon>Bacillales</taxon>
        <taxon>Sporolactobacillaceae</taxon>
        <taxon>Sporolactobacillus</taxon>
    </lineage>
</organism>
<gene>
    <name evidence="7" type="ORF">M3N64_05810</name>
</gene>
<dbReference type="InterPro" id="IPR002078">
    <property type="entry name" value="Sigma_54_int"/>
</dbReference>
<dbReference type="EMBL" id="JAMAST010000004">
    <property type="protein sequence ID" value="MCL1631466.1"/>
    <property type="molecule type" value="Genomic_DNA"/>
</dbReference>
<dbReference type="PROSITE" id="PS51372">
    <property type="entry name" value="PRD_2"/>
    <property type="match status" value="1"/>
</dbReference>
<evidence type="ECO:0000259" key="6">
    <source>
        <dbReference type="PROSITE" id="PS51372"/>
    </source>
</evidence>
<evidence type="ECO:0000256" key="1">
    <source>
        <dbReference type="ARBA" id="ARBA00022679"/>
    </source>
</evidence>
<reference evidence="7 8" key="1">
    <citation type="submission" date="2022-05" db="EMBL/GenBank/DDBJ databases">
        <title>Sporolactobacillus sp nov CPB3-1, isolated from tree bark (Mangifera indica L.).</title>
        <authorList>
            <person name="Phuengjayaem S."/>
            <person name="Tanasupawat S."/>
        </authorList>
    </citation>
    <scope>NUCLEOTIDE SEQUENCE [LARGE SCALE GENOMIC DNA]</scope>
    <source>
        <strain evidence="7 8">CPB3-1</strain>
    </source>
</reference>
<evidence type="ECO:0000313" key="8">
    <source>
        <dbReference type="Proteomes" id="UP001203004"/>
    </source>
</evidence>
<dbReference type="InterPro" id="IPR025662">
    <property type="entry name" value="Sigma_54_int_dom_ATP-bd_1"/>
</dbReference>
<dbReference type="PANTHER" id="PTHR32071:SF38">
    <property type="entry name" value="PSP OPERON TRANSCRIPTIONAL ACTIVATOR"/>
    <property type="match status" value="1"/>
</dbReference>
<dbReference type="PROSITE" id="PS51096">
    <property type="entry name" value="PTS_EIIA_TYPE_4"/>
    <property type="match status" value="1"/>
</dbReference>
<accession>A0ABT0M9B6</accession>
<dbReference type="Proteomes" id="UP001203004">
    <property type="component" value="Unassembled WGS sequence"/>
</dbReference>
<dbReference type="Gene3D" id="3.40.50.510">
    <property type="entry name" value="Phosphotransferase system, mannose-type IIA component"/>
    <property type="match status" value="1"/>
</dbReference>
<keyword evidence="8" id="KW-1185">Reference proteome</keyword>
<dbReference type="PROSITE" id="PS50045">
    <property type="entry name" value="SIGMA54_INTERACT_4"/>
    <property type="match status" value="1"/>
</dbReference>
<dbReference type="PROSITE" id="PS00675">
    <property type="entry name" value="SIGMA54_INTERACT_1"/>
    <property type="match status" value="1"/>
</dbReference>
<keyword evidence="2" id="KW-0547">Nucleotide-binding</keyword>
<dbReference type="SUPFAM" id="SSF63520">
    <property type="entry name" value="PTS-regulatory domain, PRD"/>
    <property type="match status" value="1"/>
</dbReference>
<dbReference type="InterPro" id="IPR036634">
    <property type="entry name" value="PRD_sf"/>
</dbReference>
<dbReference type="InterPro" id="IPR004701">
    <property type="entry name" value="PTS_EIIA_man-typ"/>
</dbReference>
<dbReference type="InterPro" id="IPR003593">
    <property type="entry name" value="AAA+_ATPase"/>
</dbReference>
<feature type="domain" description="PTS EIIA type-4" evidence="5">
    <location>
        <begin position="490"/>
        <end position="626"/>
    </location>
</feature>
<evidence type="ECO:0000256" key="2">
    <source>
        <dbReference type="ARBA" id="ARBA00022741"/>
    </source>
</evidence>
<dbReference type="InterPro" id="IPR011608">
    <property type="entry name" value="PRD"/>
</dbReference>
<dbReference type="SUPFAM" id="SSF53062">
    <property type="entry name" value="PTS system fructose IIA component-like"/>
    <property type="match status" value="1"/>
</dbReference>
<dbReference type="SUPFAM" id="SSF52540">
    <property type="entry name" value="P-loop containing nucleoside triphosphate hydrolases"/>
    <property type="match status" value="1"/>
</dbReference>
<evidence type="ECO:0000313" key="7">
    <source>
        <dbReference type="EMBL" id="MCL1631466.1"/>
    </source>
</evidence>
<evidence type="ECO:0000259" key="4">
    <source>
        <dbReference type="PROSITE" id="PS50045"/>
    </source>
</evidence>
<dbReference type="SMART" id="SM00382">
    <property type="entry name" value="AAA"/>
    <property type="match status" value="1"/>
</dbReference>
<dbReference type="InterPro" id="IPR027417">
    <property type="entry name" value="P-loop_NTPase"/>
</dbReference>
<feature type="domain" description="Sigma-54 factor interaction" evidence="4">
    <location>
        <begin position="46"/>
        <end position="280"/>
    </location>
</feature>
<evidence type="ECO:0000259" key="5">
    <source>
        <dbReference type="PROSITE" id="PS51096"/>
    </source>
</evidence>
<sequence>MVSHYLSGLLKEGLVLKKGRKPVRWSAVQNIIHEPEERKTDAFHAFIGFDGSQEAVIEQCKASVNYPPDGLPLIINGESGVGKSFLASLIYHYAVDNGVIAPHAPFIILNCADYANNPELLSSTLFGYRKGAFTGADQDKAGLLQQADGGYLFFDEIHRLSFENQEKLFIFMDKGQFRPIGENKQWQKSKVRLIFATTEQNDEVLLGTFRRRIPAKVHLCGLSERPFFERFQLIYCFYLQESKKIQRNIEISSEVFSQLCFHKFEGNVGMLRNMIQLSCAHAFSTQQNQEWIKIDLNHLPAVMQKRAESSGYRKLPPIRISMDDSAGETVISPAPHQLTHEIIDFFTHLSRDRKDGKALDRSALILQFKKLAQQMHQASQDNARFINQSSLIYEEFKTEVFRIKERYGIMCSADIIDALFEAYMICLRSRWQTDIISSLDDCVIRIFPKAHYVAEKLVIRLEHLIDKNISGLLTQLFTFFIQPFIAENIQLHGLMVAHGSHTASSIQTVVNQLCQTFVFESIDMPFDTGINEIIEKVKDYLHRQDTSDGLILLVDMGSLTHLYSSIKNQLAGDLLVINNLTTAVALDVGMKMVQNVPFKVIAEQAKDGYAVEARYFEGLTQGKNIIISCMSGAGISNRVREIMTRFIPQDRLDVLTMDYKELRDAVLRNDETYFIKTLLIITTSELPAKLDVPSVNIYKILENKGREYLWQELQPFLSRAHFESMIQQLLKDLTIEGVSSRLNFLNPSIIINEVEYVISLYEKYYEMKVDGKGKLNLYMHIALMVERLITTKSNHAKEHLDLPTSDEEQEFNAVTKEIFHDMEAKYNIHVNGYERTLLYELLRQFIKRNNE</sequence>
<dbReference type="Pfam" id="PF00874">
    <property type="entry name" value="PRD"/>
    <property type="match status" value="1"/>
</dbReference>
<proteinExistence type="predicted"/>
<dbReference type="Gene3D" id="3.40.50.300">
    <property type="entry name" value="P-loop containing nucleotide triphosphate hydrolases"/>
    <property type="match status" value="1"/>
</dbReference>
<dbReference type="PANTHER" id="PTHR32071">
    <property type="entry name" value="TRANSCRIPTIONAL REGULATORY PROTEIN"/>
    <property type="match status" value="1"/>
</dbReference>
<dbReference type="Pfam" id="PF00158">
    <property type="entry name" value="Sigma54_activat"/>
    <property type="match status" value="1"/>
</dbReference>
<keyword evidence="3" id="KW-0067">ATP-binding</keyword>
<dbReference type="Pfam" id="PF03610">
    <property type="entry name" value="EIIA-man"/>
    <property type="match status" value="1"/>
</dbReference>
<dbReference type="CDD" id="cd00009">
    <property type="entry name" value="AAA"/>
    <property type="match status" value="1"/>
</dbReference>
<dbReference type="InterPro" id="IPR036662">
    <property type="entry name" value="PTS_EIIA_man-typ_sf"/>
</dbReference>
<protein>
    <submittedName>
        <fullName evidence="7">Sigma 54-interacting transcriptional regulator</fullName>
    </submittedName>
</protein>
<feature type="domain" description="PRD" evidence="6">
    <location>
        <begin position="745"/>
        <end position="851"/>
    </location>
</feature>
<name>A0ABT0M9B6_9BACL</name>
<evidence type="ECO:0000256" key="3">
    <source>
        <dbReference type="ARBA" id="ARBA00022840"/>
    </source>
</evidence>
<comment type="caution">
    <text evidence="7">The sequence shown here is derived from an EMBL/GenBank/DDBJ whole genome shotgun (WGS) entry which is preliminary data.</text>
</comment>